<dbReference type="Proteomes" id="UP001209681">
    <property type="component" value="Unassembled WGS sequence"/>
</dbReference>
<organism evidence="2 3">
    <name type="scientific">Desulfobotulus pelophilus</name>
    <dbReference type="NCBI Taxonomy" id="2823377"/>
    <lineage>
        <taxon>Bacteria</taxon>
        <taxon>Pseudomonadati</taxon>
        <taxon>Thermodesulfobacteriota</taxon>
        <taxon>Desulfobacteria</taxon>
        <taxon>Desulfobacterales</taxon>
        <taxon>Desulfobacteraceae</taxon>
        <taxon>Desulfobotulus</taxon>
    </lineage>
</organism>
<protein>
    <submittedName>
        <fullName evidence="2">Uncharacterized protein</fullName>
    </submittedName>
</protein>
<proteinExistence type="predicted"/>
<evidence type="ECO:0000256" key="1">
    <source>
        <dbReference type="SAM" id="MobiDB-lite"/>
    </source>
</evidence>
<sequence>MTDKEDTLGVELDKRLDDLFDEDSLENPESFLASQPDPKPREKKDIPRSHPERQGEEPQPGGETLRGLNALLLSMEWEIDDSVMAQYLTEIKRLQKAAQDDKALLNFFRLLESVSLYLKRNKVHAHQDTLRILQEIQSGAGLFLDLQPTLSDNEKKNYFNQAYERFKAFKEQIAGKKSTDKMPAPRNRELVNLIRSIVRKELESFRKDLLDEIHRTQNS</sequence>
<reference evidence="2 3" key="1">
    <citation type="submission" date="2022-11" db="EMBL/GenBank/DDBJ databases">
        <title>Desulfobotulus tamanensis H1 sp. nov. - anaerobic, alkaliphilic, sulphate reducing bacterium isolated from terrestrial mud volcano.</title>
        <authorList>
            <person name="Frolova A."/>
            <person name="Merkel A.Y."/>
            <person name="Slobodkin A.I."/>
        </authorList>
    </citation>
    <scope>NUCLEOTIDE SEQUENCE [LARGE SCALE GENOMIC DNA]</scope>
    <source>
        <strain evidence="2 3">H1</strain>
    </source>
</reference>
<feature type="region of interest" description="Disordered" evidence="1">
    <location>
        <begin position="19"/>
        <end position="64"/>
    </location>
</feature>
<keyword evidence="3" id="KW-1185">Reference proteome</keyword>
<name>A0ABT3NCF5_9BACT</name>
<feature type="compositionally biased region" description="Basic and acidic residues" evidence="1">
    <location>
        <begin position="38"/>
        <end position="56"/>
    </location>
</feature>
<accession>A0ABT3NCF5</accession>
<dbReference type="RefSeq" id="WP_265426055.1">
    <property type="nucleotide sequence ID" value="NZ_JAPFPW010000022.1"/>
</dbReference>
<gene>
    <name evidence="2" type="ORF">OOT00_14190</name>
</gene>
<dbReference type="EMBL" id="JAPFPW010000022">
    <property type="protein sequence ID" value="MCW7755134.1"/>
    <property type="molecule type" value="Genomic_DNA"/>
</dbReference>
<comment type="caution">
    <text evidence="2">The sequence shown here is derived from an EMBL/GenBank/DDBJ whole genome shotgun (WGS) entry which is preliminary data.</text>
</comment>
<evidence type="ECO:0000313" key="3">
    <source>
        <dbReference type="Proteomes" id="UP001209681"/>
    </source>
</evidence>
<evidence type="ECO:0000313" key="2">
    <source>
        <dbReference type="EMBL" id="MCW7755134.1"/>
    </source>
</evidence>